<comment type="subcellular location">
    <subcellularLocation>
        <location evidence="2">Membrane</location>
        <topology evidence="2">Multi-pass membrane protein</topology>
    </subcellularLocation>
    <subcellularLocation>
        <location evidence="1">Plastid</location>
        <location evidence="1">Chloroplast envelope</location>
    </subcellularLocation>
</comment>
<comment type="caution">
    <text evidence="18">The sequence shown here is derived from an EMBL/GenBank/DDBJ whole genome shotgun (WGS) entry which is preliminary data.</text>
</comment>
<dbReference type="GO" id="GO:0009941">
    <property type="term" value="C:chloroplast envelope"/>
    <property type="evidence" value="ECO:0007669"/>
    <property type="project" value="UniProtKB-SubCell"/>
</dbReference>
<dbReference type="InterPro" id="IPR054549">
    <property type="entry name" value="UVB_sens_RUS_dom"/>
</dbReference>
<dbReference type="GO" id="GO:0055085">
    <property type="term" value="P:transmembrane transport"/>
    <property type="evidence" value="ECO:0007669"/>
    <property type="project" value="InterPro"/>
</dbReference>
<evidence type="ECO:0000256" key="14">
    <source>
        <dbReference type="SAM" id="Coils"/>
    </source>
</evidence>
<evidence type="ECO:0000256" key="1">
    <source>
        <dbReference type="ARBA" id="ARBA00004119"/>
    </source>
</evidence>
<dbReference type="InterPro" id="IPR006968">
    <property type="entry name" value="RUS_fam"/>
</dbReference>
<keyword evidence="14" id="KW-0175">Coiled coil</keyword>
<keyword evidence="10" id="KW-0809">Transit peptide</keyword>
<dbReference type="InterPro" id="IPR055412">
    <property type="entry name" value="UVB_sens_C"/>
</dbReference>
<dbReference type="FunFam" id="1.50.40.10:FF:000042">
    <property type="entry name" value="Envelope ADP,ATP carrier protein"/>
    <property type="match status" value="1"/>
</dbReference>
<dbReference type="PANTHER" id="PTHR12770">
    <property type="entry name" value="RUS1 FAMILY PROTEIN C16ORF58"/>
    <property type="match status" value="1"/>
</dbReference>
<dbReference type="Pfam" id="PF24160">
    <property type="entry name" value="UVB_sens_C"/>
    <property type="match status" value="1"/>
</dbReference>
<evidence type="ECO:0000256" key="13">
    <source>
        <dbReference type="PROSITE-ProRule" id="PRU00282"/>
    </source>
</evidence>
<evidence type="ECO:0000256" key="2">
    <source>
        <dbReference type="ARBA" id="ARBA00004141"/>
    </source>
</evidence>
<evidence type="ECO:0000256" key="15">
    <source>
        <dbReference type="SAM" id="MobiDB-lite"/>
    </source>
</evidence>
<keyword evidence="7" id="KW-0934">Plastid</keyword>
<dbReference type="Pfam" id="PF04884">
    <property type="entry name" value="UVB_sens_prot"/>
    <property type="match status" value="1"/>
</dbReference>
<evidence type="ECO:0000256" key="8">
    <source>
        <dbReference type="ARBA" id="ARBA00022692"/>
    </source>
</evidence>
<feature type="coiled-coil region" evidence="14">
    <location>
        <begin position="880"/>
        <end position="907"/>
    </location>
</feature>
<dbReference type="InterPro" id="IPR018108">
    <property type="entry name" value="MCP_transmembrane"/>
</dbReference>
<evidence type="ECO:0000256" key="7">
    <source>
        <dbReference type="ARBA" id="ARBA00022640"/>
    </source>
</evidence>
<evidence type="ECO:0000259" key="17">
    <source>
        <dbReference type="Pfam" id="PF24160"/>
    </source>
</evidence>
<feature type="repeat" description="Solcar" evidence="13">
    <location>
        <begin position="273"/>
        <end position="357"/>
    </location>
</feature>
<feature type="domain" description="Root UVB sensitive protein C-terminal" evidence="17">
    <location>
        <begin position="791"/>
        <end position="922"/>
    </location>
</feature>
<reference evidence="18 19" key="1">
    <citation type="journal article" date="2020" name="bioRxiv">
        <title>Sequence and annotation of 42 cannabis genomes reveals extensive copy number variation in cannabinoid synthesis and pathogen resistance genes.</title>
        <authorList>
            <person name="Mckernan K.J."/>
            <person name="Helbert Y."/>
            <person name="Kane L.T."/>
            <person name="Ebling H."/>
            <person name="Zhang L."/>
            <person name="Liu B."/>
            <person name="Eaton Z."/>
            <person name="Mclaughlin S."/>
            <person name="Kingan S."/>
            <person name="Baybayan P."/>
            <person name="Concepcion G."/>
            <person name="Jordan M."/>
            <person name="Riva A."/>
            <person name="Barbazuk W."/>
            <person name="Harkins T."/>
        </authorList>
    </citation>
    <scope>NUCLEOTIDE SEQUENCE [LARGE SCALE GENOMIC DNA]</scope>
    <source>
        <strain evidence="19">cv. Jamaican Lion 4</strain>
        <tissue evidence="18">Leaf</tissue>
    </source>
</reference>
<dbReference type="Pfam" id="PF00153">
    <property type="entry name" value="Mito_carr"/>
    <property type="match status" value="3"/>
</dbReference>
<dbReference type="AlphaFoldDB" id="A0A7J6I1N7"/>
<feature type="repeat" description="Solcar" evidence="13">
    <location>
        <begin position="183"/>
        <end position="266"/>
    </location>
</feature>
<organism evidence="18 19">
    <name type="scientific">Cannabis sativa</name>
    <name type="common">Hemp</name>
    <name type="synonym">Marijuana</name>
    <dbReference type="NCBI Taxonomy" id="3483"/>
    <lineage>
        <taxon>Eukaryota</taxon>
        <taxon>Viridiplantae</taxon>
        <taxon>Streptophyta</taxon>
        <taxon>Embryophyta</taxon>
        <taxon>Tracheophyta</taxon>
        <taxon>Spermatophyta</taxon>
        <taxon>Magnoliopsida</taxon>
        <taxon>eudicotyledons</taxon>
        <taxon>Gunneridae</taxon>
        <taxon>Pentapetalae</taxon>
        <taxon>rosids</taxon>
        <taxon>fabids</taxon>
        <taxon>Rosales</taxon>
        <taxon>Cannabaceae</taxon>
        <taxon>Cannabis</taxon>
    </lineage>
</organism>
<gene>
    <name evidence="18" type="ORF">G4B88_001676</name>
</gene>
<keyword evidence="19" id="KW-1185">Reference proteome</keyword>
<dbReference type="InterPro" id="IPR002067">
    <property type="entry name" value="MCP"/>
</dbReference>
<name>A0A7J6I1N7_CANSA</name>
<evidence type="ECO:0000256" key="4">
    <source>
        <dbReference type="ARBA" id="ARBA00007558"/>
    </source>
</evidence>
<evidence type="ECO:0000256" key="12">
    <source>
        <dbReference type="ARBA" id="ARBA00023136"/>
    </source>
</evidence>
<keyword evidence="11" id="KW-1133">Transmembrane helix</keyword>
<proteinExistence type="inferred from homology"/>
<dbReference type="Gene3D" id="1.50.40.10">
    <property type="entry name" value="Mitochondrial carrier domain"/>
    <property type="match status" value="1"/>
</dbReference>
<evidence type="ECO:0000259" key="16">
    <source>
        <dbReference type="Pfam" id="PF04884"/>
    </source>
</evidence>
<feature type="domain" description="Protein root UVB sensitive/RUS" evidence="16">
    <location>
        <begin position="548"/>
        <end position="782"/>
    </location>
</feature>
<evidence type="ECO:0000256" key="9">
    <source>
        <dbReference type="ARBA" id="ARBA00022737"/>
    </source>
</evidence>
<feature type="repeat" description="Solcar" evidence="13">
    <location>
        <begin position="83"/>
        <end position="175"/>
    </location>
</feature>
<evidence type="ECO:0000256" key="6">
    <source>
        <dbReference type="ARBA" id="ARBA00022528"/>
    </source>
</evidence>
<keyword evidence="5" id="KW-0813">Transport</keyword>
<sequence>MREEKALLSWRPIPDLTEYHNHPCLATLTFTLNGATNRTALGPKFRNFASLSVSEKNDGERKELAPTPAQLLKHPLSILALVPKDAALFAAGAVAGAAAKTVTAPLDRIKILMQTHGVRVGQESAKKAIGFIEAITMIGKEEGLKGYWKGNLPQVIRVIPYSAVQLFAYETYKKLFRGKDGELSLIGRLAAGACAGMTSTFMTYPLDVLRLRLAVEPGYRTMSEIALNMLKEEGVAAFYYGLGPSLIGIAPYIAVNFCVFDLVKKSLPENFQKKAEASMLTALVSASLATLTCYPLDTVRRQMQMRGTPYKTVLDAIPGIVARDGFVGLYRGFLPNALKTLPNSSIRLTTYDFVKRLIARSEKELQKITEENRHKQNQSEKDLQKIVDEDRHKNNTKAPVVEVEAQTHGHGLITMIMIITYSYLPIYSSSSSSEMASCSLHLPTSAFEYSTTTTRTWRRSKTPRPFQIVCSSLQNGGENQNFLPPPDRAKCGGGGVEEVILVERYGNGTAKRFVVDDDLQFRTLLEEHKPISKKSQDSQFSNSVLFWVPDVVKDFILPAGFPVHVVTVSYQCYWMDLSCISHIKSPKGWLLSQAVGVGSFSGSAAAASAAAIRWVSKDGIGAVGRLLIGGRFGNIFDDDPKQWRLYADFIGSAGSIFDLMTPLYPAYFLPLASLGNLTKAVARGLRDPSFRVIQNHFAISGNLGEVAAKEEVWEVAAQLIGLGLGILFLDTPGLVKVYPVLALTWFGVRLLHLWLRYLSLSVLQFDSINLKRARILVKSHVLHSIVPGYVDCNREENILLWQRFMKPRIVFGVPLEELMGGERSLTMLKSLLKLYENEKYILVVNKQESDFEVFVTFKVGATNISVLRSVWQAYWLHENWNSLDNTLEQLERSLSKLEKSFGNFIQQLNQTGWDTNEMNLKVPKEIAVDELGSV</sequence>
<protein>
    <submittedName>
        <fullName evidence="18">Uncharacterized protein</fullName>
    </submittedName>
</protein>
<dbReference type="SUPFAM" id="SSF103506">
    <property type="entry name" value="Mitochondrial carrier"/>
    <property type="match status" value="1"/>
</dbReference>
<dbReference type="Proteomes" id="UP000583929">
    <property type="component" value="Unassembled WGS sequence"/>
</dbReference>
<dbReference type="GO" id="GO:0016020">
    <property type="term" value="C:membrane"/>
    <property type="evidence" value="ECO:0007669"/>
    <property type="project" value="UniProtKB-SubCell"/>
</dbReference>
<dbReference type="PROSITE" id="PS50920">
    <property type="entry name" value="SOLCAR"/>
    <property type="match status" value="3"/>
</dbReference>
<keyword evidence="12 13" id="KW-0472">Membrane</keyword>
<evidence type="ECO:0000313" key="19">
    <source>
        <dbReference type="Proteomes" id="UP000583929"/>
    </source>
</evidence>
<evidence type="ECO:0000256" key="11">
    <source>
        <dbReference type="ARBA" id="ARBA00022989"/>
    </source>
</evidence>
<dbReference type="PRINTS" id="PR00926">
    <property type="entry name" value="MITOCARRIER"/>
</dbReference>
<evidence type="ECO:0000313" key="18">
    <source>
        <dbReference type="EMBL" id="KAF4401482.1"/>
    </source>
</evidence>
<keyword evidence="9" id="KW-0677">Repeat</keyword>
<keyword evidence="8 13" id="KW-0812">Transmembrane</keyword>
<dbReference type="InterPro" id="IPR023395">
    <property type="entry name" value="MCP_dom_sf"/>
</dbReference>
<feature type="region of interest" description="Disordered" evidence="15">
    <location>
        <begin position="369"/>
        <end position="392"/>
    </location>
</feature>
<keyword evidence="6" id="KW-0150">Chloroplast</keyword>
<dbReference type="EMBL" id="JAATIQ010000012">
    <property type="protein sequence ID" value="KAF4401482.1"/>
    <property type="molecule type" value="Genomic_DNA"/>
</dbReference>
<dbReference type="PANTHER" id="PTHR12770:SF27">
    <property type="entry name" value="PROTEIN ROOT UVB SENSITIVE 5"/>
    <property type="match status" value="1"/>
</dbReference>
<comment type="similarity">
    <text evidence="3">Belongs to the mitochondrial carrier (TC 2.A.29) family.</text>
</comment>
<comment type="similarity">
    <text evidence="4">Belongs to the RUS1 family.</text>
</comment>
<evidence type="ECO:0000256" key="5">
    <source>
        <dbReference type="ARBA" id="ARBA00022448"/>
    </source>
</evidence>
<evidence type="ECO:0000256" key="3">
    <source>
        <dbReference type="ARBA" id="ARBA00006375"/>
    </source>
</evidence>
<accession>A0A7J6I1N7</accession>
<evidence type="ECO:0000256" key="10">
    <source>
        <dbReference type="ARBA" id="ARBA00022946"/>
    </source>
</evidence>